<keyword evidence="2" id="KW-0472">Membrane</keyword>
<feature type="compositionally biased region" description="Polar residues" evidence="1">
    <location>
        <begin position="14"/>
        <end position="24"/>
    </location>
</feature>
<comment type="caution">
    <text evidence="3">The sequence shown here is derived from an EMBL/GenBank/DDBJ whole genome shotgun (WGS) entry which is preliminary data.</text>
</comment>
<feature type="region of interest" description="Disordered" evidence="1">
    <location>
        <begin position="1013"/>
        <end position="1050"/>
    </location>
</feature>
<feature type="transmembrane region" description="Helical" evidence="2">
    <location>
        <begin position="331"/>
        <end position="354"/>
    </location>
</feature>
<dbReference type="Proteomes" id="UP001175001">
    <property type="component" value="Unassembled WGS sequence"/>
</dbReference>
<keyword evidence="2" id="KW-0812">Transmembrane</keyword>
<evidence type="ECO:0000256" key="2">
    <source>
        <dbReference type="SAM" id="Phobius"/>
    </source>
</evidence>
<evidence type="ECO:0008006" key="5">
    <source>
        <dbReference type="Google" id="ProtNLM"/>
    </source>
</evidence>
<evidence type="ECO:0000256" key="1">
    <source>
        <dbReference type="SAM" id="MobiDB-lite"/>
    </source>
</evidence>
<keyword evidence="4" id="KW-1185">Reference proteome</keyword>
<dbReference type="AlphaFoldDB" id="A0AA39Z2Z3"/>
<evidence type="ECO:0000313" key="3">
    <source>
        <dbReference type="EMBL" id="KAK0663174.1"/>
    </source>
</evidence>
<keyword evidence="2" id="KW-1133">Transmembrane helix</keyword>
<dbReference type="EMBL" id="JAUJDW010000004">
    <property type="protein sequence ID" value="KAK0663174.1"/>
    <property type="molecule type" value="Genomic_DNA"/>
</dbReference>
<feature type="compositionally biased region" description="Low complexity" evidence="1">
    <location>
        <begin position="25"/>
        <end position="44"/>
    </location>
</feature>
<sequence>MESDNRQHPRIDTTVGSSTSITNDAATTASPVAMTPASAAATAPTPISATVLARSSSTTSRFSRISQGTRRSRFVEALDDDRDDDLDQHYETGTYRGRSSIATRSIRSVASYASLQQRRRSRSSSLGIETGGPARGSSVPAVGGEGGSASSRGLGTADGVTPTSGKRQVSFGFPLLPPHSGSDTTGTPTTPGFNDRTGGTSNPFSDAYGTADTPRSMNQSTASLVRDVDGMDYMEDRPKGGFDADAKGVEAGVPSPKLAYFFERNPQQYGFNPTEHCPARRHFFRTRWVTSSIILISIYATLISGLFLVVALRGPQWPMIRSDGWLTPSNASLLVAVLAKTVELSFGSSIVAFLGQVLSRRSLSVRGSGRGVTLAEMSMRNWIGAPGYMVANFETVRYALFSILGIVSFIAAIVATVYTSASDALVQPQLKLGPLETKIVKANVMTKFANNLYLGYKCETPIPISEDDVHRNATCLDISYAAQAYHDYQRYVAEWDHYARNHSAGTTKETRVPAFSQYRSEIQVNGTWMDVSAFELDGRIINNVSLAMPHAGVMSAATDERNEIMQPSELGGLGAYNLEASVPSPVIHVLCANMNRSELAPLVYTAWNNSEKLDAPTWPDQISNLTSAESINKTVVDDIFGWRKNGQNAPIFSRFPSNYNTVLNQTFFYGRESIYLLGRDGDEDVERYSLCQMKASLTPNCSTTYSAVQEGSTLSSRCDPENDSMAYINSDPTAESGSATISLNWPWVATEWANSMSLNNGITDGKASIARLLTQSIAKEPKLQVDRPSIAEALAVLSSTTLLLGTQDAQMDMTWNHEKTILLTPETVNFNATLRERIYASGPTGEPQKLFFLVLVFAFLTNILCLVYFIFHRGLVTDFSEPPNLFSLAVNSPPAASMAGSCGGGPAGRQWNCEWFVGESGGHLFVVPKEAVPAVVAARGNMGNAWRVEEEASWPVQEGDPNHQQYHQYGQIPQHNGPGGAPSLAISTATATRGAPGANGPGGDGLLARLKQRFSSSGPPSGSTAYARSPDTPSSATRLYSAGGGAMPPSSAWSNRSFGGAGAGGGYVGLSGGGGIDSPTSQWGGAESSSLYKTTTRGTAYTGASGASAYEMIGGMSGNGMGRAAHQQQDGARLATNSPISRAYSKLSRKRTFL</sequence>
<feature type="region of interest" description="Disordered" evidence="1">
    <location>
        <begin position="957"/>
        <end position="985"/>
    </location>
</feature>
<feature type="region of interest" description="Disordered" evidence="1">
    <location>
        <begin position="1"/>
        <end position="44"/>
    </location>
</feature>
<feature type="transmembrane region" description="Helical" evidence="2">
    <location>
        <begin position="288"/>
        <end position="311"/>
    </location>
</feature>
<accession>A0AA39Z2Z3</accession>
<proteinExistence type="predicted"/>
<feature type="transmembrane region" description="Helical" evidence="2">
    <location>
        <begin position="850"/>
        <end position="871"/>
    </location>
</feature>
<feature type="transmembrane region" description="Helical" evidence="2">
    <location>
        <begin position="398"/>
        <end position="418"/>
    </location>
</feature>
<reference evidence="3" key="1">
    <citation type="submission" date="2023-06" db="EMBL/GenBank/DDBJ databases">
        <title>Multi-omics analyses reveal the molecular pathogenesis toolkit of Lasiodiplodia hormozganensis, a cross-kingdom pathogen.</title>
        <authorList>
            <person name="Felix C."/>
            <person name="Meneses R."/>
            <person name="Goncalves M.F.M."/>
            <person name="Tilleman L."/>
            <person name="Duarte A.S."/>
            <person name="Jorrin-Novo J.V."/>
            <person name="Van De Peer Y."/>
            <person name="Deforce D."/>
            <person name="Van Nieuwerburgh F."/>
            <person name="Esteves A.C."/>
            <person name="Alves A."/>
        </authorList>
    </citation>
    <scope>NUCLEOTIDE SEQUENCE</scope>
    <source>
        <strain evidence="3">CBS 339.90</strain>
    </source>
</reference>
<organism evidence="3 4">
    <name type="scientific">Lasiodiplodia hormozganensis</name>
    <dbReference type="NCBI Taxonomy" id="869390"/>
    <lineage>
        <taxon>Eukaryota</taxon>
        <taxon>Fungi</taxon>
        <taxon>Dikarya</taxon>
        <taxon>Ascomycota</taxon>
        <taxon>Pezizomycotina</taxon>
        <taxon>Dothideomycetes</taxon>
        <taxon>Dothideomycetes incertae sedis</taxon>
        <taxon>Botryosphaeriales</taxon>
        <taxon>Botryosphaeriaceae</taxon>
        <taxon>Lasiodiplodia</taxon>
    </lineage>
</organism>
<feature type="compositionally biased region" description="Polar residues" evidence="1">
    <location>
        <begin position="962"/>
        <end position="974"/>
    </location>
</feature>
<evidence type="ECO:0000313" key="4">
    <source>
        <dbReference type="Proteomes" id="UP001175001"/>
    </source>
</evidence>
<name>A0AA39Z2Z3_9PEZI</name>
<feature type="compositionally biased region" description="Polar residues" evidence="1">
    <location>
        <begin position="1013"/>
        <end position="1038"/>
    </location>
</feature>
<gene>
    <name evidence="3" type="ORF">DIS24_g1484</name>
</gene>
<feature type="region of interest" description="Disordered" evidence="1">
    <location>
        <begin position="113"/>
        <end position="219"/>
    </location>
</feature>
<feature type="compositionally biased region" description="Basic and acidic residues" evidence="1">
    <location>
        <begin position="1"/>
        <end position="11"/>
    </location>
</feature>
<protein>
    <recommendedName>
        <fullName evidence="5">Mcm2 3 5 family protein</fullName>
    </recommendedName>
</protein>